<organism evidence="1 2">
    <name type="scientific">Pseudoalteromonas luteoviolacea NCIMB 1942</name>
    <dbReference type="NCBI Taxonomy" id="1365253"/>
    <lineage>
        <taxon>Bacteria</taxon>
        <taxon>Pseudomonadati</taxon>
        <taxon>Pseudomonadota</taxon>
        <taxon>Gammaproteobacteria</taxon>
        <taxon>Alteromonadales</taxon>
        <taxon>Pseudoalteromonadaceae</taxon>
        <taxon>Pseudoalteromonas</taxon>
    </lineage>
</organism>
<accession>A0A167GL47</accession>
<proteinExistence type="predicted"/>
<dbReference type="Proteomes" id="UP000076587">
    <property type="component" value="Unassembled WGS sequence"/>
</dbReference>
<name>A0A167GL47_9GAMM</name>
<evidence type="ECO:0000313" key="1">
    <source>
        <dbReference type="EMBL" id="KZN55782.1"/>
    </source>
</evidence>
<protein>
    <submittedName>
        <fullName evidence="1">Uncharacterized protein</fullName>
    </submittedName>
</protein>
<dbReference type="AlphaFoldDB" id="A0A167GL47"/>
<reference evidence="1 2" key="1">
    <citation type="submission" date="2013-07" db="EMBL/GenBank/DDBJ databases">
        <title>Comparative Genomic and Metabolomic Analysis of Twelve Strains of Pseudoalteromonas luteoviolacea.</title>
        <authorList>
            <person name="Vynne N.G."/>
            <person name="Mansson M."/>
            <person name="Gram L."/>
        </authorList>
    </citation>
    <scope>NUCLEOTIDE SEQUENCE [LARGE SCALE GENOMIC DNA]</scope>
    <source>
        <strain evidence="1 2">NCIMB 1942</strain>
    </source>
</reference>
<dbReference type="EMBL" id="AUXT01000046">
    <property type="protein sequence ID" value="KZN55782.1"/>
    <property type="molecule type" value="Genomic_DNA"/>
</dbReference>
<dbReference type="RefSeq" id="WP_063375784.1">
    <property type="nucleotide sequence ID" value="NZ_AUXT01000046.1"/>
</dbReference>
<evidence type="ECO:0000313" key="2">
    <source>
        <dbReference type="Proteomes" id="UP000076587"/>
    </source>
</evidence>
<sequence length="78" mass="8554">MFKLPIALLSVFSVSAHTNVIRHDVDPTRYLAKNSDFSPLATFYFDGAHVTLIDPKLIVTAALATFCIQPNSFVKIGS</sequence>
<dbReference type="PATRIC" id="fig|1365253.3.peg.806"/>
<comment type="caution">
    <text evidence="1">The sequence shown here is derived from an EMBL/GenBank/DDBJ whole genome shotgun (WGS) entry which is preliminary data.</text>
</comment>
<gene>
    <name evidence="1" type="ORF">N482_04730</name>
</gene>